<keyword evidence="5" id="KW-0862">Zinc</keyword>
<evidence type="ECO:0000256" key="3">
    <source>
        <dbReference type="ARBA" id="ARBA00022670"/>
    </source>
</evidence>
<evidence type="ECO:0000256" key="8">
    <source>
        <dbReference type="SAM" id="SignalP"/>
    </source>
</evidence>
<keyword evidence="6" id="KW-0482">Metalloprotease</keyword>
<keyword evidence="4" id="KW-0378">Hydrolase</keyword>
<feature type="domain" description="Peptidase M14" evidence="9">
    <location>
        <begin position="38"/>
        <end position="290"/>
    </location>
</feature>
<keyword evidence="3" id="KW-0645">Protease</keyword>
<evidence type="ECO:0000256" key="1">
    <source>
        <dbReference type="ARBA" id="ARBA00001947"/>
    </source>
</evidence>
<dbReference type="GO" id="GO:0005615">
    <property type="term" value="C:extracellular space"/>
    <property type="evidence" value="ECO:0007669"/>
    <property type="project" value="TreeGrafter"/>
</dbReference>
<feature type="signal peptide" evidence="8">
    <location>
        <begin position="1"/>
        <end position="20"/>
    </location>
</feature>
<comment type="similarity">
    <text evidence="2 7">Belongs to the peptidase M14 family.</text>
</comment>
<proteinExistence type="inferred from homology"/>
<dbReference type="Proteomes" id="UP000321555">
    <property type="component" value="Chromosome"/>
</dbReference>
<keyword evidence="11" id="KW-1185">Reference proteome</keyword>
<gene>
    <name evidence="10" type="ORF">FSZ17_06120</name>
</gene>
<accession>A0A5B8ZA64</accession>
<evidence type="ECO:0000256" key="6">
    <source>
        <dbReference type="ARBA" id="ARBA00023049"/>
    </source>
</evidence>
<dbReference type="GO" id="GO:0006508">
    <property type="term" value="P:proteolysis"/>
    <property type="evidence" value="ECO:0007669"/>
    <property type="project" value="UniProtKB-KW"/>
</dbReference>
<comment type="cofactor">
    <cofactor evidence="1">
        <name>Zn(2+)</name>
        <dbReference type="ChEBI" id="CHEBI:29105"/>
    </cofactor>
</comment>
<dbReference type="Gene3D" id="3.40.630.10">
    <property type="entry name" value="Zn peptidases"/>
    <property type="match status" value="1"/>
</dbReference>
<dbReference type="SMART" id="SM00631">
    <property type="entry name" value="Zn_pept"/>
    <property type="match status" value="1"/>
</dbReference>
<dbReference type="OrthoDB" id="9758209at2"/>
<evidence type="ECO:0000256" key="4">
    <source>
        <dbReference type="ARBA" id="ARBA00022801"/>
    </source>
</evidence>
<dbReference type="PANTHER" id="PTHR11705:SF143">
    <property type="entry name" value="SLL0236 PROTEIN"/>
    <property type="match status" value="1"/>
</dbReference>
<dbReference type="InterPro" id="IPR000834">
    <property type="entry name" value="Peptidase_M14"/>
</dbReference>
<evidence type="ECO:0000313" key="10">
    <source>
        <dbReference type="EMBL" id="QED50025.1"/>
    </source>
</evidence>
<organism evidence="10 11">
    <name type="scientific">Cytobacillus dafuensis</name>
    <name type="common">Bacillus dafuensis</name>
    <dbReference type="NCBI Taxonomy" id="1742359"/>
    <lineage>
        <taxon>Bacteria</taxon>
        <taxon>Bacillati</taxon>
        <taxon>Bacillota</taxon>
        <taxon>Bacilli</taxon>
        <taxon>Bacillales</taxon>
        <taxon>Bacillaceae</taxon>
        <taxon>Cytobacillus</taxon>
    </lineage>
</organism>
<evidence type="ECO:0000256" key="7">
    <source>
        <dbReference type="PROSITE-ProRule" id="PRU01379"/>
    </source>
</evidence>
<name>A0A5B8ZA64_CYTDA</name>
<dbReference type="Pfam" id="PF00246">
    <property type="entry name" value="Peptidase_M14"/>
    <property type="match status" value="1"/>
</dbReference>
<dbReference type="PANTHER" id="PTHR11705">
    <property type="entry name" value="PROTEASE FAMILY M14 CARBOXYPEPTIDASE A,B"/>
    <property type="match status" value="1"/>
</dbReference>
<evidence type="ECO:0000256" key="5">
    <source>
        <dbReference type="ARBA" id="ARBA00022833"/>
    </source>
</evidence>
<protein>
    <submittedName>
        <fullName evidence="10">Tat (Twin-arginine translocation) pathway signal sequence</fullName>
    </submittedName>
</protein>
<comment type="caution">
    <text evidence="7">Lacks conserved residue(s) required for the propagation of feature annotation.</text>
</comment>
<evidence type="ECO:0000256" key="2">
    <source>
        <dbReference type="ARBA" id="ARBA00005988"/>
    </source>
</evidence>
<keyword evidence="8" id="KW-0732">Signal</keyword>
<dbReference type="STRING" id="1742359.GCA_001439625_04141"/>
<feature type="chain" id="PRO_5022985592" evidence="8">
    <location>
        <begin position="21"/>
        <end position="378"/>
    </location>
</feature>
<dbReference type="GO" id="GO:0004181">
    <property type="term" value="F:metallocarboxypeptidase activity"/>
    <property type="evidence" value="ECO:0007669"/>
    <property type="project" value="InterPro"/>
</dbReference>
<evidence type="ECO:0000259" key="9">
    <source>
        <dbReference type="PROSITE" id="PS52035"/>
    </source>
</evidence>
<dbReference type="EMBL" id="CP042593">
    <property type="protein sequence ID" value="QED50025.1"/>
    <property type="molecule type" value="Genomic_DNA"/>
</dbReference>
<dbReference type="AlphaFoldDB" id="A0A5B8ZA64"/>
<dbReference type="SUPFAM" id="SSF53187">
    <property type="entry name" value="Zn-dependent exopeptidases"/>
    <property type="match status" value="1"/>
</dbReference>
<sequence length="378" mass="41970">MSFIVVMFFVSALFSSQANAANTIPGGPSTNGNTSMDSMITYDDMIKELKKIEHTSKGKVEVFTLDEYGKSEQNRSFYVAKVGTGPIKIWVQAQIHGDEKLTTDAVLELLMTFGSSGSKDIEKILKETTIYAIPMYNPDGSIMNTRTTVLHDENGQPRVDNSGRAMTIDLNRDWGENGFQAKESLVFYKYWAEVKPVFAVDLHHQGFKTVYGTNDSTSMSLGVSLAPNGPTLPSIKDGLYNDLTRQMNVYVYDALKDYGYMHIDRYQTGSGDKRYEIDIKGGVVSAMMMGLNYNNINPTNHSNPAIFFETKGNTRDGNLGQKSNGHLIKQNYLGLKALLYGLATGEVQKVNPNRWEEEIPAYPLAGYQTDSGIVPVSY</sequence>
<dbReference type="GO" id="GO:0008270">
    <property type="term" value="F:zinc ion binding"/>
    <property type="evidence" value="ECO:0007669"/>
    <property type="project" value="InterPro"/>
</dbReference>
<reference evidence="11" key="1">
    <citation type="submission" date="2019-08" db="EMBL/GenBank/DDBJ databases">
        <authorList>
            <person name="Zheng X."/>
        </authorList>
    </citation>
    <scope>NUCLEOTIDE SEQUENCE [LARGE SCALE GENOMIC DNA]</scope>
    <source>
        <strain evidence="11">FJAT-25496</strain>
    </source>
</reference>
<dbReference type="PROSITE" id="PS52035">
    <property type="entry name" value="PEPTIDASE_M14"/>
    <property type="match status" value="1"/>
</dbReference>
<evidence type="ECO:0000313" key="11">
    <source>
        <dbReference type="Proteomes" id="UP000321555"/>
    </source>
</evidence>
<dbReference type="KEGG" id="bda:FSZ17_06120"/>